<dbReference type="RefSeq" id="WP_042801764.1">
    <property type="nucleotide sequence ID" value="NZ_AVSP01000006.1"/>
</dbReference>
<reference evidence="5 6" key="1">
    <citation type="journal article" date="2014" name="Genome Announc.">
        <title>Genome Sequence of a Presumptive Mannheimia haemolytica Strain with an A1/A6-Cross-Reactive Serotype from a White-Tailed Deer (Odocoileus virginianus).</title>
        <authorList>
            <person name="Lawrence P.K."/>
            <person name="Bey R.F."/>
            <person name="Wiener B."/>
            <person name="Kittichotirat W."/>
            <person name="Bumgarner R.E."/>
        </authorList>
    </citation>
    <scope>NUCLEOTIDE SEQUENCE [LARGE SCALE GENOMIC DNA]</scope>
    <source>
        <strain evidence="5 6">PKL10</strain>
    </source>
</reference>
<dbReference type="PANTHER" id="PTHR30363">
    <property type="entry name" value="HTH-TYPE TRANSCRIPTIONAL REGULATOR SRLR-RELATED"/>
    <property type="match status" value="1"/>
</dbReference>
<keyword evidence="3" id="KW-0804">Transcription</keyword>
<comment type="caution">
    <text evidence="5">The sequence shown here is derived from an EMBL/GenBank/DDBJ whole genome shotgun (WGS) entry which is preliminary data.</text>
</comment>
<dbReference type="InterPro" id="IPR001034">
    <property type="entry name" value="DeoR_HTH"/>
</dbReference>
<dbReference type="Gene3D" id="3.40.50.1360">
    <property type="match status" value="1"/>
</dbReference>
<evidence type="ECO:0000256" key="2">
    <source>
        <dbReference type="ARBA" id="ARBA00023125"/>
    </source>
</evidence>
<dbReference type="InterPro" id="IPR050313">
    <property type="entry name" value="Carb_Metab_HTH_regulators"/>
</dbReference>
<evidence type="ECO:0000256" key="3">
    <source>
        <dbReference type="ARBA" id="ARBA00023163"/>
    </source>
</evidence>
<evidence type="ECO:0000313" key="6">
    <source>
        <dbReference type="Proteomes" id="UP000054123"/>
    </source>
</evidence>
<protein>
    <submittedName>
        <fullName evidence="5">DeoR family transcriptional regulator</fullName>
    </submittedName>
</protein>
<dbReference type="Pfam" id="PF00455">
    <property type="entry name" value="DeoRC"/>
    <property type="match status" value="1"/>
</dbReference>
<dbReference type="OrthoDB" id="6846621at2"/>
<keyword evidence="2" id="KW-0238">DNA-binding</keyword>
<dbReference type="PROSITE" id="PS51000">
    <property type="entry name" value="HTH_DEOR_2"/>
    <property type="match status" value="1"/>
</dbReference>
<dbReference type="InterPro" id="IPR014036">
    <property type="entry name" value="DeoR-like_C"/>
</dbReference>
<sequence length="248" mass="28193">MQQRHNQIITYLTEFDEASVKELAEHCAVSIETIRRDLNKLDKNGLLHRTHGGAVSYKKRDVGRSFSTRLRTNSEAKRNIAENVLLHLYPESVIALDASSTSWNVAQRLPNIPCTVVSSSMRIIRSLSQKPHIKTIATGGVYLEKYDAFYGPLSEQLFSRLKIDIAILSCAGIAEGIIWESNEVNISFKRKLIANSKQVFLLVDHSKFERKDLIQMENLACVDKLFVNRMPTSTLQKYCLENQIQIVI</sequence>
<dbReference type="SMART" id="SM01134">
    <property type="entry name" value="DeoRC"/>
    <property type="match status" value="1"/>
</dbReference>
<dbReference type="PANTHER" id="PTHR30363:SF44">
    <property type="entry name" value="AGA OPERON TRANSCRIPTIONAL REPRESSOR-RELATED"/>
    <property type="match status" value="1"/>
</dbReference>
<proteinExistence type="predicted"/>
<dbReference type="STRING" id="1122190.GCA_000621105_01201"/>
<dbReference type="InterPro" id="IPR037171">
    <property type="entry name" value="NagB/RpiA_transferase-like"/>
</dbReference>
<evidence type="ECO:0000259" key="4">
    <source>
        <dbReference type="PROSITE" id="PS51000"/>
    </source>
</evidence>
<dbReference type="SMART" id="SM00420">
    <property type="entry name" value="HTH_DEOR"/>
    <property type="match status" value="1"/>
</dbReference>
<dbReference type="SUPFAM" id="SSF100950">
    <property type="entry name" value="NagB/RpiA/CoA transferase-like"/>
    <property type="match status" value="1"/>
</dbReference>
<dbReference type="GO" id="GO:0003677">
    <property type="term" value="F:DNA binding"/>
    <property type="evidence" value="ECO:0007669"/>
    <property type="project" value="UniProtKB-KW"/>
</dbReference>
<name>A0A011P8J4_9PAST</name>
<dbReference type="EMBL" id="JANJ01000002">
    <property type="protein sequence ID" value="EXI62704.1"/>
    <property type="molecule type" value="Genomic_DNA"/>
</dbReference>
<dbReference type="Gene3D" id="1.10.10.10">
    <property type="entry name" value="Winged helix-like DNA-binding domain superfamily/Winged helix DNA-binding domain"/>
    <property type="match status" value="1"/>
</dbReference>
<dbReference type="Proteomes" id="UP000054123">
    <property type="component" value="Unassembled WGS sequence"/>
</dbReference>
<accession>A0A011P8J4</accession>
<dbReference type="InterPro" id="IPR036390">
    <property type="entry name" value="WH_DNA-bd_sf"/>
</dbReference>
<dbReference type="InterPro" id="IPR018356">
    <property type="entry name" value="Tscrpt_reg_HTH_DeoR_CS"/>
</dbReference>
<gene>
    <name evidence="5" type="ORF">AK33_02810</name>
</gene>
<dbReference type="AlphaFoldDB" id="A0A011P8J4"/>
<dbReference type="Pfam" id="PF08220">
    <property type="entry name" value="HTH_DeoR"/>
    <property type="match status" value="1"/>
</dbReference>
<dbReference type="GO" id="GO:0003700">
    <property type="term" value="F:DNA-binding transcription factor activity"/>
    <property type="evidence" value="ECO:0007669"/>
    <property type="project" value="InterPro"/>
</dbReference>
<dbReference type="PROSITE" id="PS00894">
    <property type="entry name" value="HTH_DEOR_1"/>
    <property type="match status" value="1"/>
</dbReference>
<dbReference type="PATRIC" id="fig|1450449.3.peg.529"/>
<organism evidence="5 6">
    <name type="scientific">Mannheimia granulomatis</name>
    <dbReference type="NCBI Taxonomy" id="85402"/>
    <lineage>
        <taxon>Bacteria</taxon>
        <taxon>Pseudomonadati</taxon>
        <taxon>Pseudomonadota</taxon>
        <taxon>Gammaproteobacteria</taxon>
        <taxon>Pasteurellales</taxon>
        <taxon>Pasteurellaceae</taxon>
        <taxon>Mannheimia</taxon>
    </lineage>
</organism>
<evidence type="ECO:0000313" key="5">
    <source>
        <dbReference type="EMBL" id="EXI62704.1"/>
    </source>
</evidence>
<feature type="domain" description="HTH deoR-type" evidence="4">
    <location>
        <begin position="1"/>
        <end position="56"/>
    </location>
</feature>
<keyword evidence="6" id="KW-1185">Reference proteome</keyword>
<dbReference type="PRINTS" id="PR00037">
    <property type="entry name" value="HTHLACR"/>
</dbReference>
<dbReference type="InterPro" id="IPR036388">
    <property type="entry name" value="WH-like_DNA-bd_sf"/>
</dbReference>
<keyword evidence="1" id="KW-0805">Transcription regulation</keyword>
<dbReference type="SUPFAM" id="SSF46785">
    <property type="entry name" value="Winged helix' DNA-binding domain"/>
    <property type="match status" value="1"/>
</dbReference>
<evidence type="ECO:0000256" key="1">
    <source>
        <dbReference type="ARBA" id="ARBA00023015"/>
    </source>
</evidence>